<dbReference type="Pfam" id="PF10031">
    <property type="entry name" value="DUF2273"/>
    <property type="match status" value="1"/>
</dbReference>
<keyword evidence="1" id="KW-0472">Membrane</keyword>
<feature type="transmembrane region" description="Helical" evidence="1">
    <location>
        <begin position="12"/>
        <end position="40"/>
    </location>
</feature>
<dbReference type="AlphaFoldDB" id="A0A3L6ZZ94"/>
<dbReference type="EMBL" id="RCUX01000016">
    <property type="protein sequence ID" value="RLP72761.1"/>
    <property type="molecule type" value="Genomic_DNA"/>
</dbReference>
<sequence>MSKSAVGAAAGAVLALTWIVLGFWAFVLVAVAMLIGAAIGRIADGRLDVRALADVFRGRRSSS</sequence>
<evidence type="ECO:0000256" key="1">
    <source>
        <dbReference type="SAM" id="Phobius"/>
    </source>
</evidence>
<name>A0A3L6ZZ94_9MICO</name>
<dbReference type="InterPro" id="IPR018730">
    <property type="entry name" value="DUF2273"/>
</dbReference>
<organism evidence="2 3">
    <name type="scientific">Mycetocola tolaasinivorans</name>
    <dbReference type="NCBI Taxonomy" id="76635"/>
    <lineage>
        <taxon>Bacteria</taxon>
        <taxon>Bacillati</taxon>
        <taxon>Actinomycetota</taxon>
        <taxon>Actinomycetes</taxon>
        <taxon>Micrococcales</taxon>
        <taxon>Microbacteriaceae</taxon>
        <taxon>Mycetocola</taxon>
    </lineage>
</organism>
<evidence type="ECO:0000313" key="2">
    <source>
        <dbReference type="EMBL" id="RLP72761.1"/>
    </source>
</evidence>
<dbReference type="Proteomes" id="UP000272503">
    <property type="component" value="Unassembled WGS sequence"/>
</dbReference>
<gene>
    <name evidence="2" type="ORF">D9V32_15045</name>
</gene>
<accession>A0A3L6ZZ94</accession>
<proteinExistence type="predicted"/>
<dbReference type="RefSeq" id="WP_121649739.1">
    <property type="nucleotide sequence ID" value="NZ_RCUX01000016.1"/>
</dbReference>
<keyword evidence="1" id="KW-1133">Transmembrane helix</keyword>
<protein>
    <submittedName>
        <fullName evidence="2">DUF2273 domain-containing protein</fullName>
    </submittedName>
</protein>
<reference evidence="2 3" key="1">
    <citation type="submission" date="2018-10" db="EMBL/GenBank/DDBJ databases">
        <authorList>
            <person name="Li J."/>
        </authorList>
    </citation>
    <scope>NUCLEOTIDE SEQUENCE [LARGE SCALE GENOMIC DNA]</scope>
    <source>
        <strain evidence="2 3">IF 016277</strain>
    </source>
</reference>
<comment type="caution">
    <text evidence="2">The sequence shown here is derived from an EMBL/GenBank/DDBJ whole genome shotgun (WGS) entry which is preliminary data.</text>
</comment>
<keyword evidence="1" id="KW-0812">Transmembrane</keyword>
<dbReference type="OrthoDB" id="4570571at2"/>
<keyword evidence="3" id="KW-1185">Reference proteome</keyword>
<evidence type="ECO:0000313" key="3">
    <source>
        <dbReference type="Proteomes" id="UP000272503"/>
    </source>
</evidence>